<reference evidence="2" key="1">
    <citation type="submission" date="2022-11" db="UniProtKB">
        <authorList>
            <consortium name="WormBaseParasite"/>
        </authorList>
    </citation>
    <scope>IDENTIFICATION</scope>
</reference>
<dbReference type="WBParaSite" id="PS1159_v2.g13983.t1">
    <property type="protein sequence ID" value="PS1159_v2.g13983.t1"/>
    <property type="gene ID" value="PS1159_v2.g13983"/>
</dbReference>
<evidence type="ECO:0000313" key="2">
    <source>
        <dbReference type="WBParaSite" id="PS1159_v2.g13983.t1"/>
    </source>
</evidence>
<protein>
    <submittedName>
        <fullName evidence="2">Tyrosine-protein phosphatase domain-containing protein</fullName>
    </submittedName>
</protein>
<sequence length="572" mass="66122">MFKFLKSPKRGGGGDQRKKHRERPSQLKKNNNVRSRGSTPDNKPKFGEPSRRQRPPPTPQRIFIKSQNQQSDSSAPKKRQNLPPSAKDTHQKISQPQQQNVRTVPQPPPAQAAPLMPRTAPASSQKLQPPDNQPNRFTFREYLAGVRLQPTSPNRAPPKPTQPPPTQQIPRQPVIRPSSPKRQPPLPKNSEPKKEVQSKSKASQSEKKQTTAKTVALKNVNNGKSTEKIAESSAVPKEKEKEQRQSNSAKQKKELEAERMKMFVQHFMKREAEEMDLQFEKLRSYVPKSFTRYLFDENADKCRFADIVCMDQTRIVLEDCTEDGFIHANWIQMNKDNFNDRFIVSQFPNDESTFDFWHMIWQENVATLINIMTLDEWKEYGEPIGILPETGKCRHVADGYTVTFQKEVNCHPEYKVVVYGIIHENEYRQILWITYLGWPEGKCPNDTEAILHLLSFTKSRRRPILVMSMAGAGRAGTYVSIEYIHPLLHSLKPKKLSIFDCVQKIRDARLHSVQTIHQYKFIFLVLIDHVLSVKKLRNDIGKEVVEKYETLKQNILTKAWEEEKILSNFICK</sequence>
<accession>A0AC35F5A4</accession>
<name>A0AC35F5A4_9BILA</name>
<evidence type="ECO:0000313" key="1">
    <source>
        <dbReference type="Proteomes" id="UP000887580"/>
    </source>
</evidence>
<dbReference type="Proteomes" id="UP000887580">
    <property type="component" value="Unplaced"/>
</dbReference>
<organism evidence="1 2">
    <name type="scientific">Panagrolaimus sp. PS1159</name>
    <dbReference type="NCBI Taxonomy" id="55785"/>
    <lineage>
        <taxon>Eukaryota</taxon>
        <taxon>Metazoa</taxon>
        <taxon>Ecdysozoa</taxon>
        <taxon>Nematoda</taxon>
        <taxon>Chromadorea</taxon>
        <taxon>Rhabditida</taxon>
        <taxon>Tylenchina</taxon>
        <taxon>Panagrolaimomorpha</taxon>
        <taxon>Panagrolaimoidea</taxon>
        <taxon>Panagrolaimidae</taxon>
        <taxon>Panagrolaimus</taxon>
    </lineage>
</organism>
<proteinExistence type="predicted"/>